<keyword evidence="2" id="KW-1185">Reference proteome</keyword>
<dbReference type="GO" id="GO:0003676">
    <property type="term" value="F:nucleic acid binding"/>
    <property type="evidence" value="ECO:0007669"/>
    <property type="project" value="InterPro"/>
</dbReference>
<protein>
    <submittedName>
        <fullName evidence="1">Uncharacterized protein</fullName>
    </submittedName>
</protein>
<dbReference type="InterPro" id="IPR036397">
    <property type="entry name" value="RNaseH_sf"/>
</dbReference>
<name>A0AA38HV03_9CUCU</name>
<comment type="caution">
    <text evidence="1">The sequence shown here is derived from an EMBL/GenBank/DDBJ whole genome shotgun (WGS) entry which is preliminary data.</text>
</comment>
<reference evidence="1" key="1">
    <citation type="journal article" date="2023" name="G3 (Bethesda)">
        <title>Whole genome assemblies of Zophobas morio and Tenebrio molitor.</title>
        <authorList>
            <person name="Kaur S."/>
            <person name="Stinson S.A."/>
            <person name="diCenzo G.C."/>
        </authorList>
    </citation>
    <scope>NUCLEOTIDE SEQUENCE</scope>
    <source>
        <strain evidence="1">QUZm001</strain>
    </source>
</reference>
<sequence length="101" mass="11792">MFVLNHQHWNVEDWSNILFADESRFWLYSSDRRMPMYRRPGKRYLPINILPQVNFGGSFIMFCGGISYTGHTELVAVPGARLTTTRYIIDVFESHVMPYGA</sequence>
<organism evidence="1 2">
    <name type="scientific">Zophobas morio</name>
    <dbReference type="NCBI Taxonomy" id="2755281"/>
    <lineage>
        <taxon>Eukaryota</taxon>
        <taxon>Metazoa</taxon>
        <taxon>Ecdysozoa</taxon>
        <taxon>Arthropoda</taxon>
        <taxon>Hexapoda</taxon>
        <taxon>Insecta</taxon>
        <taxon>Pterygota</taxon>
        <taxon>Neoptera</taxon>
        <taxon>Endopterygota</taxon>
        <taxon>Coleoptera</taxon>
        <taxon>Polyphaga</taxon>
        <taxon>Cucujiformia</taxon>
        <taxon>Tenebrionidae</taxon>
        <taxon>Zophobas</taxon>
    </lineage>
</organism>
<gene>
    <name evidence="1" type="ORF">Zmor_026244</name>
</gene>
<accession>A0AA38HV03</accession>
<dbReference type="Proteomes" id="UP001168821">
    <property type="component" value="Unassembled WGS sequence"/>
</dbReference>
<evidence type="ECO:0000313" key="1">
    <source>
        <dbReference type="EMBL" id="KAJ3643541.1"/>
    </source>
</evidence>
<dbReference type="EMBL" id="JALNTZ010000008">
    <property type="protein sequence ID" value="KAJ3643541.1"/>
    <property type="molecule type" value="Genomic_DNA"/>
</dbReference>
<dbReference type="Gene3D" id="3.30.420.10">
    <property type="entry name" value="Ribonuclease H-like superfamily/Ribonuclease H"/>
    <property type="match status" value="1"/>
</dbReference>
<dbReference type="AlphaFoldDB" id="A0AA38HV03"/>
<evidence type="ECO:0000313" key="2">
    <source>
        <dbReference type="Proteomes" id="UP001168821"/>
    </source>
</evidence>
<proteinExistence type="predicted"/>